<dbReference type="EMBL" id="JARBHB010000015">
    <property type="protein sequence ID" value="KAJ8867581.1"/>
    <property type="molecule type" value="Genomic_DNA"/>
</dbReference>
<accession>A0ABQ9G7U8</accession>
<keyword evidence="3" id="KW-1185">Reference proteome</keyword>
<feature type="region of interest" description="Disordered" evidence="1">
    <location>
        <begin position="258"/>
        <end position="293"/>
    </location>
</feature>
<evidence type="ECO:0000256" key="1">
    <source>
        <dbReference type="SAM" id="MobiDB-lite"/>
    </source>
</evidence>
<evidence type="ECO:0000313" key="2">
    <source>
        <dbReference type="EMBL" id="KAJ8867581.1"/>
    </source>
</evidence>
<name>A0ABQ9G7U8_9NEOP</name>
<gene>
    <name evidence="2" type="ORF">PR048_031383</name>
</gene>
<protein>
    <submittedName>
        <fullName evidence="2">Uncharacterized protein</fullName>
    </submittedName>
</protein>
<feature type="region of interest" description="Disordered" evidence="1">
    <location>
        <begin position="1"/>
        <end position="26"/>
    </location>
</feature>
<comment type="caution">
    <text evidence="2">The sequence shown here is derived from an EMBL/GenBank/DDBJ whole genome shotgun (WGS) entry which is preliminary data.</text>
</comment>
<reference evidence="2 3" key="1">
    <citation type="submission" date="2023-02" db="EMBL/GenBank/DDBJ databases">
        <title>LHISI_Scaffold_Assembly.</title>
        <authorList>
            <person name="Stuart O.P."/>
            <person name="Cleave R."/>
            <person name="Magrath M.J.L."/>
            <person name="Mikheyev A.S."/>
        </authorList>
    </citation>
    <scope>NUCLEOTIDE SEQUENCE [LARGE SCALE GENOMIC DNA]</scope>
    <source>
        <strain evidence="2">Daus_M_001</strain>
        <tissue evidence="2">Leg muscle</tissue>
    </source>
</reference>
<organism evidence="2 3">
    <name type="scientific">Dryococelus australis</name>
    <dbReference type="NCBI Taxonomy" id="614101"/>
    <lineage>
        <taxon>Eukaryota</taxon>
        <taxon>Metazoa</taxon>
        <taxon>Ecdysozoa</taxon>
        <taxon>Arthropoda</taxon>
        <taxon>Hexapoda</taxon>
        <taxon>Insecta</taxon>
        <taxon>Pterygota</taxon>
        <taxon>Neoptera</taxon>
        <taxon>Polyneoptera</taxon>
        <taxon>Phasmatodea</taxon>
        <taxon>Verophasmatodea</taxon>
        <taxon>Anareolatae</taxon>
        <taxon>Phasmatidae</taxon>
        <taxon>Eurycanthinae</taxon>
        <taxon>Dryococelus</taxon>
    </lineage>
</organism>
<evidence type="ECO:0000313" key="3">
    <source>
        <dbReference type="Proteomes" id="UP001159363"/>
    </source>
</evidence>
<proteinExistence type="predicted"/>
<dbReference type="Proteomes" id="UP001159363">
    <property type="component" value="Chromosome 14"/>
</dbReference>
<sequence>MDPRGNPASKVKKRGSDTGDTNTHAKRLITPTRRACSVYAVLCKLDLLSPVDLPAGRTNHAPDKYLKYCLSHWLAERTLRPGHTHLHAFLVRYLVDKSRRFPVLRWPITGASVYWPVDHFITMRGGRMIGLHHICQRRHFGGQCGWSLLYKLQFRLRSILKEEGITSRWLHAWCERFPTGCGVRGLPSAGSGAISQASAPGVSEEIWPALNTGIPEKIHRPVASSDTIPICGNPGVTRAGDRVPVVLVGGIRIPRATTRRRASSDPLPRRSLGASQKAPPLINSRGKTKGNGDSVEMKLFRAAVCTRGAAIARRRFREDLGRGGGRSRRGFVQIFACLAFSRLLQCGSAAASPFARGSIVRPDKVEEVGASLNIKVLSPDQGGLK</sequence>